<dbReference type="Proteomes" id="UP001215712">
    <property type="component" value="Unassembled WGS sequence"/>
</dbReference>
<protein>
    <submittedName>
        <fullName evidence="2">Uncharacterized protein</fullName>
    </submittedName>
</protein>
<evidence type="ECO:0000313" key="2">
    <source>
        <dbReference type="EMBL" id="KAJ5727493.1"/>
    </source>
</evidence>
<feature type="compositionally biased region" description="Basic and acidic residues" evidence="1">
    <location>
        <begin position="13"/>
        <end position="22"/>
    </location>
</feature>
<accession>A0AAD6HMP7</accession>
<reference evidence="2" key="2">
    <citation type="submission" date="2023-01" db="EMBL/GenBank/DDBJ databases">
        <authorList>
            <person name="Petersen C."/>
        </authorList>
    </citation>
    <scope>NUCLEOTIDE SEQUENCE</scope>
    <source>
        <strain evidence="2">IBT 17514</strain>
    </source>
</reference>
<keyword evidence="3" id="KW-1185">Reference proteome</keyword>
<feature type="region of interest" description="Disordered" evidence="1">
    <location>
        <begin position="1"/>
        <end position="32"/>
    </location>
</feature>
<gene>
    <name evidence="2" type="ORF">N7493_005313</name>
</gene>
<evidence type="ECO:0000256" key="1">
    <source>
        <dbReference type="SAM" id="MobiDB-lite"/>
    </source>
</evidence>
<dbReference type="AlphaFoldDB" id="A0AAD6HMP7"/>
<sequence>MKDSRSSLPQPKDLSKERHSQTPEKVNPLDYSGNNSVTALIQTLLPQQNVDENDENLSATVLVKLCDLNPVLNAGAYYTKLDMIEMRTAEICGLTQGPLNLDNATNNELEEVCDRCINAFKYMQSEGLCGEEISIVIEDRFLPDIAHTVRLSLNDMDWRPVLSSLISSPSSHMWEQASILERNPLGKYLTSLGFQPSTTTVAKTMCAINAIGLLSFSGSHVCRFDTSVWGQEIGEIHVGAGLSFRRRELTCLRDSIEGPIWVLGGKSGPSMEPLPRLKISLLVQDLQDLWGPAWLVGRTPEGGKIIRTERGYIFPLPKDQQHTQFTGIECHWTESLEEIPESNDQILLNSTCRILIGADMDNSLGLVFNAKCKPEASIQRFQSCVTNSYSMSGTQDAFYSWEDHEFQLGIASQYGPTANFTVKHKRHPKKSMKETIISEYANTPCDDRVFLAILRLRIGLEISLCTGNTQRRSLWDVLRLSYTEVGGSFDTSCSHEVGDLDCVRICWTRLSKQNLCRDKARKTLVHAIRRLRHTGINQQGNLEAHWPFVGVPTNQHILSTKCNRWFNIIRDIREAATFAVMSQRCLEFLDREQEGLCSKLVHSNDFLYRQTCLLIHTLPNTRPPSKLQLLRSRRPPSLDPQICPFQEVSPGERFRLWNVSLKLKSKFEENQTAVLVYACVSSLNLSLRAVPDFRELINPELKIGKPVRVVIHSDELLGNESI</sequence>
<organism evidence="2 3">
    <name type="scientific">Penicillium malachiteum</name>
    <dbReference type="NCBI Taxonomy" id="1324776"/>
    <lineage>
        <taxon>Eukaryota</taxon>
        <taxon>Fungi</taxon>
        <taxon>Dikarya</taxon>
        <taxon>Ascomycota</taxon>
        <taxon>Pezizomycotina</taxon>
        <taxon>Eurotiomycetes</taxon>
        <taxon>Eurotiomycetidae</taxon>
        <taxon>Eurotiales</taxon>
        <taxon>Aspergillaceae</taxon>
        <taxon>Penicillium</taxon>
    </lineage>
</organism>
<name>A0AAD6HMP7_9EURO</name>
<comment type="caution">
    <text evidence="2">The sequence shown here is derived from an EMBL/GenBank/DDBJ whole genome shotgun (WGS) entry which is preliminary data.</text>
</comment>
<proteinExistence type="predicted"/>
<dbReference type="EMBL" id="JAQJAN010000006">
    <property type="protein sequence ID" value="KAJ5727493.1"/>
    <property type="molecule type" value="Genomic_DNA"/>
</dbReference>
<reference evidence="2" key="1">
    <citation type="journal article" date="2023" name="IMA Fungus">
        <title>Comparative genomic study of the Penicillium genus elucidates a diverse pangenome and 15 lateral gene transfer events.</title>
        <authorList>
            <person name="Petersen C."/>
            <person name="Sorensen T."/>
            <person name="Nielsen M.R."/>
            <person name="Sondergaard T.E."/>
            <person name="Sorensen J.L."/>
            <person name="Fitzpatrick D.A."/>
            <person name="Frisvad J.C."/>
            <person name="Nielsen K.L."/>
        </authorList>
    </citation>
    <scope>NUCLEOTIDE SEQUENCE</scope>
    <source>
        <strain evidence="2">IBT 17514</strain>
    </source>
</reference>
<evidence type="ECO:0000313" key="3">
    <source>
        <dbReference type="Proteomes" id="UP001215712"/>
    </source>
</evidence>